<dbReference type="SMART" id="SM00567">
    <property type="entry name" value="EZ_HEAT"/>
    <property type="match status" value="2"/>
</dbReference>
<evidence type="ECO:0000313" key="3">
    <source>
        <dbReference type="EMBL" id="OFV66884.1"/>
    </source>
</evidence>
<proteinExistence type="predicted"/>
<sequence length="155" mass="17784">MERESGNLRREDEIADWEIQELIACLKSKDRFRRLNALFVIESSGDERFIEPLIALTKHEDRATREYALYLLATLENRVACGEKVVEAFIDALGDESPSIRRYASLMLGYFRDEAATKPLIMALRDEDEGVREEVMRTLSEILISMGPKKADSKI</sequence>
<dbReference type="InterPro" id="IPR004155">
    <property type="entry name" value="PBS_lyase_HEAT"/>
</dbReference>
<dbReference type="PANTHER" id="PTHR12697">
    <property type="entry name" value="PBS LYASE HEAT-LIKE PROTEIN"/>
    <property type="match status" value="1"/>
</dbReference>
<dbReference type="Proteomes" id="UP000885863">
    <property type="component" value="Unassembled WGS sequence"/>
</dbReference>
<dbReference type="GO" id="GO:0016491">
    <property type="term" value="F:oxidoreductase activity"/>
    <property type="evidence" value="ECO:0007669"/>
    <property type="project" value="TreeGrafter"/>
</dbReference>
<organism evidence="3 4">
    <name type="scientific">Candidatus Syntropharchaeum butanivorans</name>
    <dbReference type="NCBI Taxonomy" id="1839936"/>
    <lineage>
        <taxon>Archaea</taxon>
        <taxon>Methanobacteriati</taxon>
        <taxon>Methanobacteriota</taxon>
        <taxon>Stenosarchaea group</taxon>
        <taxon>Methanomicrobia</taxon>
        <taxon>Methanosarcinales</taxon>
        <taxon>ANME-2 cluster</taxon>
        <taxon>Candidatus Syntropharchaeum</taxon>
    </lineage>
</organism>
<dbReference type="EMBL" id="LYOR01000001">
    <property type="protein sequence ID" value="OFV66884.1"/>
    <property type="molecule type" value="Genomic_DNA"/>
</dbReference>
<reference evidence="1" key="2">
    <citation type="journal article" date="2020" name="mSystems">
        <title>Genome- and Community-Level Interaction Insights into Carbon Utilization and Element Cycling Functions of Hydrothermarchaeota in Hydrothermal Sediment.</title>
        <authorList>
            <person name="Zhou Z."/>
            <person name="Liu Y."/>
            <person name="Xu W."/>
            <person name="Pan J."/>
            <person name="Luo Z.H."/>
            <person name="Li M."/>
        </authorList>
    </citation>
    <scope>NUCLEOTIDE SEQUENCE [LARGE SCALE GENOMIC DNA]</scope>
    <source>
        <strain evidence="1">HyVt-185</strain>
        <strain evidence="2">HyVt-386</strain>
    </source>
</reference>
<dbReference type="SUPFAM" id="SSF48371">
    <property type="entry name" value="ARM repeat"/>
    <property type="match status" value="1"/>
</dbReference>
<reference evidence="3 4" key="1">
    <citation type="submission" date="2016-05" db="EMBL/GenBank/DDBJ databases">
        <title>Microbial consortia oxidize butane by reversing methanogenesis.</title>
        <authorList>
            <person name="Laso-Perez R."/>
            <person name="Richter M."/>
            <person name="Wegener G."/>
            <person name="Musat F."/>
        </authorList>
    </citation>
    <scope>NUCLEOTIDE SEQUENCE [LARGE SCALE GENOMIC DNA]</scope>
    <source>
        <strain evidence="3">BOX1</strain>
    </source>
</reference>
<dbReference type="Proteomes" id="UP000885936">
    <property type="component" value="Unassembled WGS sequence"/>
</dbReference>
<protein>
    <submittedName>
        <fullName evidence="1">HEAT repeat domain-containing protein</fullName>
    </submittedName>
    <submittedName>
        <fullName evidence="3">PBS lyase HEAT domain-containing protein repeat-containing protein</fullName>
    </submittedName>
</protein>
<dbReference type="Proteomes" id="UP000185779">
    <property type="component" value="Unassembled WGS sequence"/>
</dbReference>
<dbReference type="GO" id="GO:0016829">
    <property type="term" value="F:lyase activity"/>
    <property type="evidence" value="ECO:0007669"/>
    <property type="project" value="UniProtKB-KW"/>
</dbReference>
<dbReference type="AlphaFoldDB" id="A0A1F2P6T5"/>
<dbReference type="InterPro" id="IPR016024">
    <property type="entry name" value="ARM-type_fold"/>
</dbReference>
<evidence type="ECO:0000313" key="1">
    <source>
        <dbReference type="EMBL" id="HDM36458.1"/>
    </source>
</evidence>
<dbReference type="EMBL" id="DRIE01000062">
    <property type="protein sequence ID" value="HEC56954.1"/>
    <property type="molecule type" value="Genomic_DNA"/>
</dbReference>
<comment type="caution">
    <text evidence="3">The sequence shown here is derived from an EMBL/GenBank/DDBJ whole genome shotgun (WGS) entry which is preliminary data.</text>
</comment>
<gene>
    <name evidence="1" type="ORF">ENG09_04310</name>
    <name evidence="2" type="ORF">ENI32_03615</name>
    <name evidence="3" type="ORF">SBU_000177</name>
</gene>
<keyword evidence="3" id="KW-0456">Lyase</keyword>
<evidence type="ECO:0000313" key="4">
    <source>
        <dbReference type="Proteomes" id="UP000185779"/>
    </source>
</evidence>
<dbReference type="EMBL" id="DQZR01000187">
    <property type="protein sequence ID" value="HDM36458.1"/>
    <property type="molecule type" value="Genomic_DNA"/>
</dbReference>
<dbReference type="PANTHER" id="PTHR12697:SF5">
    <property type="entry name" value="DEOXYHYPUSINE HYDROXYLASE"/>
    <property type="match status" value="1"/>
</dbReference>
<accession>A0A1F2P6T5</accession>
<dbReference type="Gene3D" id="1.25.10.10">
    <property type="entry name" value="Leucine-rich Repeat Variant"/>
    <property type="match status" value="1"/>
</dbReference>
<dbReference type="Pfam" id="PF13646">
    <property type="entry name" value="HEAT_2"/>
    <property type="match status" value="1"/>
</dbReference>
<dbReference type="InterPro" id="IPR011989">
    <property type="entry name" value="ARM-like"/>
</dbReference>
<name>A0A1F2P6T5_9EURY</name>
<dbReference type="STRING" id="1839936.SBU_000177"/>
<keyword evidence="4" id="KW-1185">Reference proteome</keyword>
<evidence type="ECO:0000313" key="2">
    <source>
        <dbReference type="EMBL" id="HEC56954.1"/>
    </source>
</evidence>